<proteinExistence type="predicted"/>
<dbReference type="Proteomes" id="UP001143480">
    <property type="component" value="Unassembled WGS sequence"/>
</dbReference>
<accession>A0A9W6KG69</accession>
<feature type="domain" description="Glyoxalase-like" evidence="1">
    <location>
        <begin position="52"/>
        <end position="154"/>
    </location>
</feature>
<name>A0A9W6KG69_9ACTN</name>
<evidence type="ECO:0000259" key="1">
    <source>
        <dbReference type="Pfam" id="PF18029"/>
    </source>
</evidence>
<keyword evidence="3" id="KW-1185">Reference proteome</keyword>
<evidence type="ECO:0000313" key="3">
    <source>
        <dbReference type="Proteomes" id="UP001143480"/>
    </source>
</evidence>
<dbReference type="PANTHER" id="PTHR35908:SF1">
    <property type="entry name" value="CONSERVED PROTEIN"/>
    <property type="match status" value="1"/>
</dbReference>
<dbReference type="EMBL" id="BSFP01000016">
    <property type="protein sequence ID" value="GLL01487.1"/>
    <property type="molecule type" value="Genomic_DNA"/>
</dbReference>
<protein>
    <recommendedName>
        <fullName evidence="1">Glyoxalase-like domain-containing protein</fullName>
    </recommendedName>
</protein>
<dbReference type="InterPro" id="IPR029068">
    <property type="entry name" value="Glyas_Bleomycin-R_OHBP_Dase"/>
</dbReference>
<feature type="domain" description="Glyoxalase-like" evidence="1">
    <location>
        <begin position="172"/>
        <end position="278"/>
    </location>
</feature>
<gene>
    <name evidence="2" type="ORF">GCM10017581_032280</name>
</gene>
<dbReference type="PANTHER" id="PTHR35908">
    <property type="entry name" value="HYPOTHETICAL FUSION PROTEIN"/>
    <property type="match status" value="1"/>
</dbReference>
<dbReference type="InterPro" id="IPR041581">
    <property type="entry name" value="Glyoxalase_6"/>
</dbReference>
<dbReference type="AlphaFoldDB" id="A0A9W6KG69"/>
<sequence>MTGARAAGRPAVHRPAAVVTAPPSARGRARVAVCAGPTTCKGGRVEIRWLTVFLDVPADDAAVVERFWPAVTGASLSARRGPDGEFATLVPREGDAYLRVQRVRDGGGGCHLDLHVDDPAAGADRAVALGAVERFRDDRLVVLDSPGGFAFCFVGWHGEATVPPPGPARLDQLCLDAPAAAFDAECAFWAALTGWDLGAGALPEFRYLERPAGIAVRLLLQRRAVSGDGDRVTAHVDFACTDRTGVTARHIEAGAVVAGSGPRWTTLRDPSGRLYCLTDRDPRTGRLP</sequence>
<evidence type="ECO:0000313" key="2">
    <source>
        <dbReference type="EMBL" id="GLL01487.1"/>
    </source>
</evidence>
<dbReference type="Gene3D" id="3.10.180.10">
    <property type="entry name" value="2,3-Dihydroxybiphenyl 1,2-Dioxygenase, domain 1"/>
    <property type="match status" value="2"/>
</dbReference>
<comment type="caution">
    <text evidence="2">The sequence shown here is derived from an EMBL/GenBank/DDBJ whole genome shotgun (WGS) entry which is preliminary data.</text>
</comment>
<dbReference type="SUPFAM" id="SSF54593">
    <property type="entry name" value="Glyoxalase/Bleomycin resistance protein/Dihydroxybiphenyl dioxygenase"/>
    <property type="match status" value="2"/>
</dbReference>
<reference evidence="2" key="1">
    <citation type="journal article" date="2014" name="Int. J. Syst. Evol. Microbiol.">
        <title>Complete genome sequence of Corynebacterium casei LMG S-19264T (=DSM 44701T), isolated from a smear-ripened cheese.</title>
        <authorList>
            <consortium name="US DOE Joint Genome Institute (JGI-PGF)"/>
            <person name="Walter F."/>
            <person name="Albersmeier A."/>
            <person name="Kalinowski J."/>
            <person name="Ruckert C."/>
        </authorList>
    </citation>
    <scope>NUCLEOTIDE SEQUENCE</scope>
    <source>
        <strain evidence="2">VKM Ac-1321</strain>
    </source>
</reference>
<dbReference type="Pfam" id="PF18029">
    <property type="entry name" value="Glyoxalase_6"/>
    <property type="match status" value="2"/>
</dbReference>
<organism evidence="2 3">
    <name type="scientific">Dactylosporangium matsuzakiense</name>
    <dbReference type="NCBI Taxonomy" id="53360"/>
    <lineage>
        <taxon>Bacteria</taxon>
        <taxon>Bacillati</taxon>
        <taxon>Actinomycetota</taxon>
        <taxon>Actinomycetes</taxon>
        <taxon>Micromonosporales</taxon>
        <taxon>Micromonosporaceae</taxon>
        <taxon>Dactylosporangium</taxon>
    </lineage>
</organism>
<reference evidence="2" key="2">
    <citation type="submission" date="2023-01" db="EMBL/GenBank/DDBJ databases">
        <authorList>
            <person name="Sun Q."/>
            <person name="Evtushenko L."/>
        </authorList>
    </citation>
    <scope>NUCLEOTIDE SEQUENCE</scope>
    <source>
        <strain evidence="2">VKM Ac-1321</strain>
    </source>
</reference>